<evidence type="ECO:0000313" key="2">
    <source>
        <dbReference type="EMBL" id="NHZ42799.1"/>
    </source>
</evidence>
<feature type="region of interest" description="Disordered" evidence="1">
    <location>
        <begin position="1"/>
        <end position="26"/>
    </location>
</feature>
<gene>
    <name evidence="2" type="ORF">F1609_21875</name>
</gene>
<evidence type="ECO:0000313" key="3">
    <source>
        <dbReference type="Proteomes" id="UP000819052"/>
    </source>
</evidence>
<name>A0ABX0MH26_9BURK</name>
<sequence length="214" mass="22552">MSVIGSPVASGVSRSSTKPDGSRIAVRPSGLLSKSNCMMTVIATRVGPPEVYCFCSQGGVSDSRRRIIGAGNVLGGKSMNKRMLSEEAWTGSALKPVVHEDWNPALAQAALARLDGRRLTQLQLDVGQERSMLIGGGAGRFSVMICIDVDRELHTLLDPGKADTAHEDLLVGAQLGSFPANQIVSTAVALAAIHYFHAAGEASPQLSWQTEGAR</sequence>
<dbReference type="InterPro" id="IPR025680">
    <property type="entry name" value="DddI"/>
</dbReference>
<dbReference type="Pfam" id="PF14430">
    <property type="entry name" value="Imm1"/>
    <property type="match status" value="1"/>
</dbReference>
<reference evidence="2 3" key="1">
    <citation type="submission" date="2019-09" db="EMBL/GenBank/DDBJ databases">
        <title>Taxonomy of Antarctic Massilia spp.: description of Massilia rubra sp. nov., Massilia aquatica sp. nov., Massilia mucilaginosa sp. nov., Massilia frigida sp. nov. isolated from streams, lakes and regoliths.</title>
        <authorList>
            <person name="Holochova P."/>
            <person name="Sedlacek I."/>
            <person name="Kralova S."/>
            <person name="Maslanova I."/>
            <person name="Busse H.-J."/>
            <person name="Stankova E."/>
            <person name="Vrbovska V."/>
            <person name="Kovarovic V."/>
            <person name="Bartak M."/>
            <person name="Svec P."/>
            <person name="Pantucek R."/>
        </authorList>
    </citation>
    <scope>NUCLEOTIDE SEQUENCE [LARGE SCALE GENOMIC DNA]</scope>
    <source>
        <strain evidence="2 3">CCM 8693</strain>
    </source>
</reference>
<organism evidence="2 3">
    <name type="scientific">Massilia aquatica</name>
    <dbReference type="NCBI Taxonomy" id="2609000"/>
    <lineage>
        <taxon>Bacteria</taxon>
        <taxon>Pseudomonadati</taxon>
        <taxon>Pseudomonadota</taxon>
        <taxon>Betaproteobacteria</taxon>
        <taxon>Burkholderiales</taxon>
        <taxon>Oxalobacteraceae</taxon>
        <taxon>Telluria group</taxon>
        <taxon>Massilia</taxon>
    </lineage>
</organism>
<dbReference type="EMBL" id="VVIW01000015">
    <property type="protein sequence ID" value="NHZ42799.1"/>
    <property type="molecule type" value="Genomic_DNA"/>
</dbReference>
<keyword evidence="3" id="KW-1185">Reference proteome</keyword>
<comment type="caution">
    <text evidence="2">The sequence shown here is derived from an EMBL/GenBank/DDBJ whole genome shotgun (WGS) entry which is preliminary data.</text>
</comment>
<dbReference type="Proteomes" id="UP000819052">
    <property type="component" value="Unassembled WGS sequence"/>
</dbReference>
<proteinExistence type="predicted"/>
<evidence type="ECO:0000256" key="1">
    <source>
        <dbReference type="SAM" id="MobiDB-lite"/>
    </source>
</evidence>
<accession>A0ABX0MH26</accession>
<protein>
    <submittedName>
        <fullName evidence="2">Uncharacterized protein</fullName>
    </submittedName>
</protein>